<dbReference type="eggNOG" id="ENOG502SBHE">
    <property type="taxonomic scope" value="Eukaryota"/>
</dbReference>
<dbReference type="Pfam" id="PF19117">
    <property type="entry name" value="Mim2"/>
    <property type="match status" value="1"/>
</dbReference>
<feature type="region of interest" description="Disordered" evidence="1">
    <location>
        <begin position="1"/>
        <end position="24"/>
    </location>
</feature>
<dbReference type="AlphaFoldDB" id="K0KV09"/>
<accession>K0KV09</accession>
<name>K0KV09_WICCF</name>
<feature type="region of interest" description="Disordered" evidence="1">
    <location>
        <begin position="40"/>
        <end position="59"/>
    </location>
</feature>
<protein>
    <submittedName>
        <fullName evidence="2">Uncharacterized protein</fullName>
    </submittedName>
</protein>
<dbReference type="PANTHER" id="PTHR28230:SF1">
    <property type="entry name" value="MITOCHONDRIAL IMPORT PROTEIN 2"/>
    <property type="match status" value="1"/>
</dbReference>
<dbReference type="HOGENOM" id="CLU_139325_0_0_1"/>
<dbReference type="InterPro" id="IPR037652">
    <property type="entry name" value="Mim2"/>
</dbReference>
<dbReference type="InParanoid" id="K0KV09"/>
<dbReference type="STRING" id="1206466.K0KV09"/>
<evidence type="ECO:0000313" key="3">
    <source>
        <dbReference type="Proteomes" id="UP000009328"/>
    </source>
</evidence>
<comment type="caution">
    <text evidence="2">The sequence shown here is derived from an EMBL/GenBank/DDBJ whole genome shotgun (WGS) entry which is preliminary data.</text>
</comment>
<gene>
    <name evidence="2" type="ORF">BN7_4577</name>
</gene>
<dbReference type="EMBL" id="CAIF01000178">
    <property type="protein sequence ID" value="CCH44998.1"/>
    <property type="molecule type" value="Genomic_DNA"/>
</dbReference>
<proteinExistence type="predicted"/>
<evidence type="ECO:0000256" key="1">
    <source>
        <dbReference type="SAM" id="MobiDB-lite"/>
    </source>
</evidence>
<dbReference type="GO" id="GO:0070096">
    <property type="term" value="P:mitochondrial outer membrane translocase complex assembly"/>
    <property type="evidence" value="ECO:0007669"/>
    <property type="project" value="InterPro"/>
</dbReference>
<dbReference type="GO" id="GO:0045040">
    <property type="term" value="P:protein insertion into mitochondrial outer membrane"/>
    <property type="evidence" value="ECO:0007669"/>
    <property type="project" value="InterPro"/>
</dbReference>
<organism evidence="2 3">
    <name type="scientific">Wickerhamomyces ciferrii (strain ATCC 14091 / BCRC 22168 / CBS 111 / JCM 3599 / NBRC 0793 / NRRL Y-1031 F-60-10)</name>
    <name type="common">Yeast</name>
    <name type="synonym">Pichia ciferrii</name>
    <dbReference type="NCBI Taxonomy" id="1206466"/>
    <lineage>
        <taxon>Eukaryota</taxon>
        <taxon>Fungi</taxon>
        <taxon>Dikarya</taxon>
        <taxon>Ascomycota</taxon>
        <taxon>Saccharomycotina</taxon>
        <taxon>Saccharomycetes</taxon>
        <taxon>Phaffomycetales</taxon>
        <taxon>Wickerhamomycetaceae</taxon>
        <taxon>Wickerhamomyces</taxon>
    </lineage>
</organism>
<dbReference type="GO" id="GO:0005741">
    <property type="term" value="C:mitochondrial outer membrane"/>
    <property type="evidence" value="ECO:0007669"/>
    <property type="project" value="TreeGrafter"/>
</dbReference>
<sequence>MSEFAESIANSIPQGSFIPQDGIDAPYTLQERNPILDEILNEDEEEQDGEDSGDDYDDEYAYEYDSDDSLDDELKLINAQLQWEESLDQLKTLAGWVILPLIGKMLGRRFAGISEYKNRREN</sequence>
<evidence type="ECO:0000313" key="2">
    <source>
        <dbReference type="EMBL" id="CCH44998.1"/>
    </source>
</evidence>
<dbReference type="Proteomes" id="UP000009328">
    <property type="component" value="Unassembled WGS sequence"/>
</dbReference>
<keyword evidence="3" id="KW-1185">Reference proteome</keyword>
<reference evidence="2 3" key="1">
    <citation type="journal article" date="2012" name="Eukaryot. Cell">
        <title>Draft genome sequence of Wickerhamomyces ciferrii NRRL Y-1031 F-60-10.</title>
        <authorList>
            <person name="Schneider J."/>
            <person name="Andrea H."/>
            <person name="Blom J."/>
            <person name="Jaenicke S."/>
            <person name="Ruckert C."/>
            <person name="Schorsch C."/>
            <person name="Szczepanowski R."/>
            <person name="Farwick M."/>
            <person name="Goesmann A."/>
            <person name="Puhler A."/>
            <person name="Schaffer S."/>
            <person name="Tauch A."/>
            <person name="Kohler T."/>
            <person name="Brinkrolf K."/>
        </authorList>
    </citation>
    <scope>NUCLEOTIDE SEQUENCE [LARGE SCALE GENOMIC DNA]</scope>
    <source>
        <strain evidence="3">ATCC 14091 / BCRC 22168 / CBS 111 / JCM 3599 / NBRC 0793 / NRRL Y-1031 F-60-10</strain>
    </source>
</reference>
<dbReference type="PANTHER" id="PTHR28230">
    <property type="entry name" value="CHROMOSOME 1, WHOLE GENOME SHOTGUN SEQUENCE"/>
    <property type="match status" value="1"/>
</dbReference>